<reference evidence="2 3" key="1">
    <citation type="submission" date="2017-04" db="EMBL/GenBank/DDBJ databases">
        <title>Genome Sequence of the Model Brown-Rot Fungus Postia placenta SB12.</title>
        <authorList>
            <consortium name="DOE Joint Genome Institute"/>
            <person name="Gaskell J."/>
            <person name="Kersten P."/>
            <person name="Larrondo L.F."/>
            <person name="Canessa P."/>
            <person name="Martinez D."/>
            <person name="Hibbett D."/>
            <person name="Schmoll M."/>
            <person name="Kubicek C.P."/>
            <person name="Martinez A.T."/>
            <person name="Yadav J."/>
            <person name="Master E."/>
            <person name="Magnuson J.K."/>
            <person name="James T."/>
            <person name="Yaver D."/>
            <person name="Berka R."/>
            <person name="Labutti K."/>
            <person name="Lipzen A."/>
            <person name="Aerts A."/>
            <person name="Barry K."/>
            <person name="Henrissat B."/>
            <person name="Blanchette R."/>
            <person name="Grigoriev I."/>
            <person name="Cullen D."/>
        </authorList>
    </citation>
    <scope>NUCLEOTIDE SEQUENCE [LARGE SCALE GENOMIC DNA]</scope>
    <source>
        <strain evidence="2 3">MAD-698-R-SB12</strain>
    </source>
</reference>
<organism evidence="2 3">
    <name type="scientific">Postia placenta MAD-698-R-SB12</name>
    <dbReference type="NCBI Taxonomy" id="670580"/>
    <lineage>
        <taxon>Eukaryota</taxon>
        <taxon>Fungi</taxon>
        <taxon>Dikarya</taxon>
        <taxon>Basidiomycota</taxon>
        <taxon>Agaricomycotina</taxon>
        <taxon>Agaricomycetes</taxon>
        <taxon>Polyporales</taxon>
        <taxon>Adustoporiaceae</taxon>
        <taxon>Rhodonia</taxon>
    </lineage>
</organism>
<feature type="compositionally biased region" description="Polar residues" evidence="1">
    <location>
        <begin position="174"/>
        <end position="183"/>
    </location>
</feature>
<keyword evidence="3" id="KW-1185">Reference proteome</keyword>
<protein>
    <submittedName>
        <fullName evidence="2">Uncharacterized protein</fullName>
    </submittedName>
</protein>
<evidence type="ECO:0000313" key="3">
    <source>
        <dbReference type="Proteomes" id="UP000194127"/>
    </source>
</evidence>
<feature type="compositionally biased region" description="Low complexity" evidence="1">
    <location>
        <begin position="159"/>
        <end position="173"/>
    </location>
</feature>
<dbReference type="GeneID" id="36326601"/>
<proteinExistence type="predicted"/>
<sequence length="332" mass="35524">MSAPGYWCGLDRHRLLLRALPRSASPRSTSLLAALSLAVCVSSPTGVRSSIAPTQTPELEWHGAASHAARLHHDAVPSRSRYVQNNLNAHLRCTRIAAKHGSSQAAQKLRAARYSPLAPTDYAYGAPRHVLRARARSSPADLARAPLPVLSSFPHPRARTCGATRRRTPCATRSQSPSSSPATGASRPLARGRGLRGAEDVAALTPGGEHVAGRPAADAVDQVGPGLARLGERTLWFSARAKGGVPVRSLNARAPAARLHASERMSGLQCPPHSELVQPRLRPPTVFSSQVSLQPTPHTRPHPHLLSTHALHRDIFTARSRCIISLPLRLVS</sequence>
<dbReference type="EMBL" id="KZ110842">
    <property type="protein sequence ID" value="OSX55868.1"/>
    <property type="molecule type" value="Genomic_DNA"/>
</dbReference>
<accession>A0A1X6MHP5</accession>
<name>A0A1X6MHP5_9APHY</name>
<gene>
    <name evidence="2" type="ORF">POSPLADRAFT_1063389</name>
</gene>
<dbReference type="Proteomes" id="UP000194127">
    <property type="component" value="Unassembled WGS sequence"/>
</dbReference>
<feature type="region of interest" description="Disordered" evidence="1">
    <location>
        <begin position="147"/>
        <end position="195"/>
    </location>
</feature>
<dbReference type="AlphaFoldDB" id="A0A1X6MHP5"/>
<evidence type="ECO:0000256" key="1">
    <source>
        <dbReference type="SAM" id="MobiDB-lite"/>
    </source>
</evidence>
<dbReference type="RefSeq" id="XP_024332662.1">
    <property type="nucleotide sequence ID" value="XM_024481651.1"/>
</dbReference>
<evidence type="ECO:0000313" key="2">
    <source>
        <dbReference type="EMBL" id="OSX55868.1"/>
    </source>
</evidence>